<dbReference type="Proteomes" id="UP000306327">
    <property type="component" value="Unassembled WGS sequence"/>
</dbReference>
<dbReference type="InterPro" id="IPR025949">
    <property type="entry name" value="PapC-like_C"/>
</dbReference>
<keyword evidence="9" id="KW-0998">Cell outer membrane</keyword>
<accession>A0AB38P152</accession>
<name>A0AB38P152_9ENTR</name>
<dbReference type="RefSeq" id="WP_137272998.1">
    <property type="nucleotide sequence ID" value="NZ_QGAL01000005.1"/>
</dbReference>
<dbReference type="InterPro" id="IPR043142">
    <property type="entry name" value="PapC-like_C_sf"/>
</dbReference>
<dbReference type="InterPro" id="IPR025885">
    <property type="entry name" value="PapC_N"/>
</dbReference>
<dbReference type="FunFam" id="2.60.40.2610:FF:000001">
    <property type="entry name" value="Outer membrane fimbrial usher protein"/>
    <property type="match status" value="1"/>
</dbReference>
<keyword evidence="6" id="KW-0812">Transmembrane</keyword>
<comment type="caution">
    <text evidence="12">The sequence shown here is derived from an EMBL/GenBank/DDBJ whole genome shotgun (WGS) entry which is preliminary data.</text>
</comment>
<evidence type="ECO:0000256" key="2">
    <source>
        <dbReference type="ARBA" id="ARBA00008064"/>
    </source>
</evidence>
<dbReference type="InterPro" id="IPR000015">
    <property type="entry name" value="Fimb_usher"/>
</dbReference>
<keyword evidence="7" id="KW-0732">Signal</keyword>
<dbReference type="FunFam" id="2.60.40.3110:FF:000001">
    <property type="entry name" value="Putative fimbrial outer membrane usher"/>
    <property type="match status" value="1"/>
</dbReference>
<dbReference type="Pfam" id="PF00577">
    <property type="entry name" value="Usher"/>
    <property type="match status" value="1"/>
</dbReference>
<feature type="domain" description="PapC N-terminal" evidence="11">
    <location>
        <begin position="36"/>
        <end position="180"/>
    </location>
</feature>
<keyword evidence="5" id="KW-1029">Fimbrium biogenesis</keyword>
<evidence type="ECO:0000259" key="10">
    <source>
        <dbReference type="Pfam" id="PF13953"/>
    </source>
</evidence>
<comment type="similarity">
    <text evidence="2">Belongs to the fimbrial export usher family.</text>
</comment>
<proteinExistence type="inferred from homology"/>
<dbReference type="PANTHER" id="PTHR30451">
    <property type="entry name" value="OUTER MEMBRANE USHER PROTEIN"/>
    <property type="match status" value="1"/>
</dbReference>
<evidence type="ECO:0000256" key="5">
    <source>
        <dbReference type="ARBA" id="ARBA00022558"/>
    </source>
</evidence>
<dbReference type="GO" id="GO:0009279">
    <property type="term" value="C:cell outer membrane"/>
    <property type="evidence" value="ECO:0007669"/>
    <property type="project" value="UniProtKB-SubCell"/>
</dbReference>
<dbReference type="InterPro" id="IPR037224">
    <property type="entry name" value="PapC_N_sf"/>
</dbReference>
<dbReference type="Pfam" id="PF13954">
    <property type="entry name" value="PapC_N"/>
    <property type="match status" value="1"/>
</dbReference>
<evidence type="ECO:0000256" key="8">
    <source>
        <dbReference type="ARBA" id="ARBA00023136"/>
    </source>
</evidence>
<protein>
    <submittedName>
        <fullName evidence="12">Fimbrial biogenesis outer membrane usher protein</fullName>
    </submittedName>
</protein>
<organism evidence="12 13">
    <name type="scientific">Enterobacter cancerogenus</name>
    <dbReference type="NCBI Taxonomy" id="69218"/>
    <lineage>
        <taxon>Bacteria</taxon>
        <taxon>Pseudomonadati</taxon>
        <taxon>Pseudomonadota</taxon>
        <taxon>Gammaproteobacteria</taxon>
        <taxon>Enterobacterales</taxon>
        <taxon>Enterobacteriaceae</taxon>
        <taxon>Enterobacter</taxon>
        <taxon>Enterobacter cloacae complex</taxon>
    </lineage>
</organism>
<evidence type="ECO:0000256" key="7">
    <source>
        <dbReference type="ARBA" id="ARBA00022729"/>
    </source>
</evidence>
<gene>
    <name evidence="12" type="ORF">EcCFBP13530_16345</name>
</gene>
<evidence type="ECO:0000256" key="4">
    <source>
        <dbReference type="ARBA" id="ARBA00022452"/>
    </source>
</evidence>
<dbReference type="GO" id="GO:0015473">
    <property type="term" value="F:fimbrial usher porin activity"/>
    <property type="evidence" value="ECO:0007669"/>
    <property type="project" value="InterPro"/>
</dbReference>
<keyword evidence="8" id="KW-0472">Membrane</keyword>
<dbReference type="GO" id="GO:0009297">
    <property type="term" value="P:pilus assembly"/>
    <property type="evidence" value="ECO:0007669"/>
    <property type="project" value="InterPro"/>
</dbReference>
<keyword evidence="3" id="KW-0813">Transport</keyword>
<keyword evidence="4" id="KW-1134">Transmembrane beta strand</keyword>
<evidence type="ECO:0000256" key="3">
    <source>
        <dbReference type="ARBA" id="ARBA00022448"/>
    </source>
</evidence>
<evidence type="ECO:0000256" key="9">
    <source>
        <dbReference type="ARBA" id="ARBA00023237"/>
    </source>
</evidence>
<feature type="domain" description="PapC-like C-terminal" evidence="10">
    <location>
        <begin position="760"/>
        <end position="823"/>
    </location>
</feature>
<evidence type="ECO:0000256" key="6">
    <source>
        <dbReference type="ARBA" id="ARBA00022692"/>
    </source>
</evidence>
<dbReference type="Gene3D" id="2.60.40.2070">
    <property type="match status" value="1"/>
</dbReference>
<comment type="subcellular location">
    <subcellularLocation>
        <location evidence="1">Cell outer membrane</location>
        <topology evidence="1">Multi-pass membrane protein</topology>
    </subcellularLocation>
</comment>
<reference evidence="12 13" key="1">
    <citation type="journal article" date="2019" name="Sci. Rep.">
        <title>Differences in resource use lead to coexistence of seed-transmitted microbial populations.</title>
        <authorList>
            <person name="Torres-Cortes G."/>
            <person name="Garcia B.J."/>
            <person name="Compant S."/>
            <person name="Rezki S."/>
            <person name="Jones P."/>
            <person name="Preveaux A."/>
            <person name="Briand M."/>
            <person name="Roulet A."/>
            <person name="Bouchez O."/>
            <person name="Jacobson D."/>
            <person name="Barret M."/>
        </authorList>
    </citation>
    <scope>NUCLEOTIDE SEQUENCE [LARGE SCALE GENOMIC DNA]</scope>
    <source>
        <strain evidence="12 13">CFBP13530</strain>
    </source>
</reference>
<dbReference type="EMBL" id="QGAL01000005">
    <property type="protein sequence ID" value="TKK16722.1"/>
    <property type="molecule type" value="Genomic_DNA"/>
</dbReference>
<dbReference type="AlphaFoldDB" id="A0AB38P152"/>
<dbReference type="Gene3D" id="2.60.40.3110">
    <property type="match status" value="1"/>
</dbReference>
<dbReference type="SUPFAM" id="SSF141729">
    <property type="entry name" value="FimD N-terminal domain-like"/>
    <property type="match status" value="1"/>
</dbReference>
<evidence type="ECO:0000313" key="13">
    <source>
        <dbReference type="Proteomes" id="UP000306327"/>
    </source>
</evidence>
<sequence>MQMGRYTLKLSRLSFLPLIAVWAGYPHLVSAKEALFNTRLLELDQPVDIDISQFDRPHTLPEGIYKVDIYVNDRFVERREVLFSRKDEQSDLAPCFTDLKNTLSGFGVKVDAIKALDRVNAERCEAVPELPGSAWIFDGEKLALNVSVPQIYLDASVRDAISPSRWDQGINALMLNYDFSTMQTLKSDYNSDDLYYLNLRSGINLGGWRLRNYSALNAVNSHGSYHSVSTYLQHDIAPLRSQFMVGDTWTANDLFDSAQIRGVRLYTDNDMLPDSMNGFAPIVRGVAKSNAVVTIRQNGYMIYQSAVPQGPFALTDLNTTSSGGDLDVTIKEEDGSEQHFVQPYASLAILRREGQTDVDISVGEYRNDNRFSPDVMQAQMLRGMPWGMTLYGGTQLAEDYSAFAAGLGKDLGEIGAVSIDVTHADSRFSDDQTQGQSWRFLYSKTFDVSNTSLRIVGYRYSTEGFYTLDEWASRNGDTDSFWQTGNRRSRLEGTWTQPFMEGYGNIYLTLSREQYWQTDDVERLIQVGYSNSWRQIVWNLSWNYTDTAGSSVGEWQHEDESEHVIMLSVSLPLSDWLPHSYANYSYAHSGHSSPSHQVGLNGNVLEDNNLSWNLQQSYYENNANAGGNAGLNWDASYGSMKANYAWSDESQSVNYGVSGGVLVHSEGITFSQEMGETVALIKAPGAAGLSVDNENGVATDWRGYTVKTQLSPYDENRIALGNNDFTSGNIELEKSVQQLVPTRGAVVKAEFVTHIGYRVLFNVALASGKPAPFGAMGTATLPTGSVTGIVGDGGELYLAGMPETGQFTLTLSDGKICRADYVIHQQPDFGLVQLPVICR</sequence>
<dbReference type="InterPro" id="IPR042186">
    <property type="entry name" value="FimD_plug_dom"/>
</dbReference>
<evidence type="ECO:0000256" key="1">
    <source>
        <dbReference type="ARBA" id="ARBA00004571"/>
    </source>
</evidence>
<dbReference type="Gene3D" id="2.60.40.2610">
    <property type="entry name" value="Outer membrane usher protein FimD, plug domain"/>
    <property type="match status" value="1"/>
</dbReference>
<dbReference type="Gene3D" id="3.10.20.410">
    <property type="match status" value="1"/>
</dbReference>
<evidence type="ECO:0000259" key="11">
    <source>
        <dbReference type="Pfam" id="PF13954"/>
    </source>
</evidence>
<dbReference type="Pfam" id="PF13953">
    <property type="entry name" value="PapC_C"/>
    <property type="match status" value="1"/>
</dbReference>
<evidence type="ECO:0000313" key="12">
    <source>
        <dbReference type="EMBL" id="TKK16722.1"/>
    </source>
</evidence>
<dbReference type="PANTHER" id="PTHR30451:SF21">
    <property type="entry name" value="FIMBRIAL USHER DOMAIN-CONTAINING PROTEIN YDET-RELATED"/>
    <property type="match status" value="1"/>
</dbReference>